<protein>
    <recommendedName>
        <fullName evidence="3">Zinc-finger domain-containing protein</fullName>
    </recommendedName>
</protein>
<dbReference type="Proteomes" id="UP000318053">
    <property type="component" value="Unassembled WGS sequence"/>
</dbReference>
<dbReference type="OrthoDB" id="268061at2"/>
<organism evidence="1 2">
    <name type="scientific">Allorhodopirellula solitaria</name>
    <dbReference type="NCBI Taxonomy" id="2527987"/>
    <lineage>
        <taxon>Bacteria</taxon>
        <taxon>Pseudomonadati</taxon>
        <taxon>Planctomycetota</taxon>
        <taxon>Planctomycetia</taxon>
        <taxon>Pirellulales</taxon>
        <taxon>Pirellulaceae</taxon>
        <taxon>Allorhodopirellula</taxon>
    </lineage>
</organism>
<name>A0A5C5YK04_9BACT</name>
<proteinExistence type="predicted"/>
<reference evidence="1 2" key="1">
    <citation type="submission" date="2019-02" db="EMBL/GenBank/DDBJ databases">
        <title>Deep-cultivation of Planctomycetes and their phenomic and genomic characterization uncovers novel biology.</title>
        <authorList>
            <person name="Wiegand S."/>
            <person name="Jogler M."/>
            <person name="Boedeker C."/>
            <person name="Pinto D."/>
            <person name="Vollmers J."/>
            <person name="Rivas-Marin E."/>
            <person name="Kohn T."/>
            <person name="Peeters S.H."/>
            <person name="Heuer A."/>
            <person name="Rast P."/>
            <person name="Oberbeckmann S."/>
            <person name="Bunk B."/>
            <person name="Jeske O."/>
            <person name="Meyerdierks A."/>
            <person name="Storesund J.E."/>
            <person name="Kallscheuer N."/>
            <person name="Luecker S."/>
            <person name="Lage O.M."/>
            <person name="Pohl T."/>
            <person name="Merkel B.J."/>
            <person name="Hornburger P."/>
            <person name="Mueller R.-W."/>
            <person name="Bruemmer F."/>
            <person name="Labrenz M."/>
            <person name="Spormann A.M."/>
            <person name="Op Den Camp H."/>
            <person name="Overmann J."/>
            <person name="Amann R."/>
            <person name="Jetten M.S.M."/>
            <person name="Mascher T."/>
            <person name="Medema M.H."/>
            <person name="Devos D.P."/>
            <person name="Kaster A.-K."/>
            <person name="Ovreas L."/>
            <person name="Rohde M."/>
            <person name="Galperin M.Y."/>
            <person name="Jogler C."/>
        </authorList>
    </citation>
    <scope>NUCLEOTIDE SEQUENCE [LARGE SCALE GENOMIC DNA]</scope>
    <source>
        <strain evidence="1 2">CA85</strain>
    </source>
</reference>
<keyword evidence="2" id="KW-1185">Reference proteome</keyword>
<dbReference type="RefSeq" id="WP_146389648.1">
    <property type="nucleotide sequence ID" value="NZ_SJPK01000001.1"/>
</dbReference>
<dbReference type="AlphaFoldDB" id="A0A5C5YK04"/>
<evidence type="ECO:0000313" key="2">
    <source>
        <dbReference type="Proteomes" id="UP000318053"/>
    </source>
</evidence>
<sequence>MNDAEELDTDDESLVAYLDGELSRAERDEIENRLVADDSLRVRLQNLQRSWDLLDWLPSPTLNENSVETTLKLVVADLTGSEGSISTKKPVSLDGLASSAERPSARRLRSTPLLWLGVPLVVAAVVFAVSRWNQSRELTRQVADFPIALDMDAYRLSEKPGLIDDLIAAPRWSSVVGGSITPEVDAAVDLTSPTSLYEESGGRIQTPSSSELAARLKDVPAEQRMIALARWDRFDLLDPRSQATLRDSAERLRASDESAMRLETLRRYIRMREQLSDQTVAQIENGTREERMLAIDAAIGEMISSIGRMTRRNLSEDAIERIDFTVLQLVKSRLDEENSKRGKPSPAQQFLDSIPERFRGDNDRHAHRWFALNTLVRDPNWPRRDDRSKSLQDKVPPLNHRELETIRSMLPSKDLQMLQQYVSDPWIQSIILREWATEAVRRKIRGEAKPLSMAEHYESLPPEQRERLDLAPPEEARKILIEGL</sequence>
<evidence type="ECO:0000313" key="1">
    <source>
        <dbReference type="EMBL" id="TWT75181.1"/>
    </source>
</evidence>
<accession>A0A5C5YK04</accession>
<dbReference type="EMBL" id="SJPK01000001">
    <property type="protein sequence ID" value="TWT75181.1"/>
    <property type="molecule type" value="Genomic_DNA"/>
</dbReference>
<gene>
    <name evidence="1" type="ORF">CA85_04700</name>
</gene>
<comment type="caution">
    <text evidence="1">The sequence shown here is derived from an EMBL/GenBank/DDBJ whole genome shotgun (WGS) entry which is preliminary data.</text>
</comment>
<evidence type="ECO:0008006" key="3">
    <source>
        <dbReference type="Google" id="ProtNLM"/>
    </source>
</evidence>